<dbReference type="InterPro" id="IPR015943">
    <property type="entry name" value="WD40/YVTN_repeat-like_dom_sf"/>
</dbReference>
<organism evidence="1 2">
    <name type="scientific">Deinococcus roseus</name>
    <dbReference type="NCBI Taxonomy" id="392414"/>
    <lineage>
        <taxon>Bacteria</taxon>
        <taxon>Thermotogati</taxon>
        <taxon>Deinococcota</taxon>
        <taxon>Deinococci</taxon>
        <taxon>Deinococcales</taxon>
        <taxon>Deinococcaceae</taxon>
        <taxon>Deinococcus</taxon>
    </lineage>
</organism>
<protein>
    <recommendedName>
        <fullName evidence="3">WD40 repeat domain-containing protein</fullName>
    </recommendedName>
</protein>
<comment type="caution">
    <text evidence="1">The sequence shown here is derived from an EMBL/GenBank/DDBJ whole genome shotgun (WGS) entry which is preliminary data.</text>
</comment>
<dbReference type="Gene3D" id="2.130.10.10">
    <property type="entry name" value="YVTN repeat-like/Quinoprotein amine dehydrogenase"/>
    <property type="match status" value="1"/>
</dbReference>
<sequence length="304" mass="34615">MLLIPHLGQLYWASGVLVSGIPPVLVGLYNEALGFSADGQKLLVGSWEEVQIHDLKNHVLISENKHDDYMGSFYQHFHFSKDNQQMMGFGWQPHYKLVDMHGATLGSEEDFSTAEGRPLLYNGEDFAYDPDRKILTVDFPGEKTRFFHREPSTKGVPVSFFNAGHPGRSAFFPTGCREVVRAALNVQQERYAVFCGLEGEIRVFDTRDRKLLHVLRPPDLRCREWVRDMQLSPDGRELGVIHSGEGGPWSWLLDLNTCVYRWDLTQNPPRAHSWWGNQPGAIAFSPDNSVVVVASRMGAWFKRR</sequence>
<accession>A0ABQ2D426</accession>
<dbReference type="RefSeq" id="WP_189004460.1">
    <property type="nucleotide sequence ID" value="NZ_BMOD01000014.1"/>
</dbReference>
<dbReference type="SUPFAM" id="SSF82171">
    <property type="entry name" value="DPP6 N-terminal domain-like"/>
    <property type="match status" value="1"/>
</dbReference>
<dbReference type="Proteomes" id="UP000632222">
    <property type="component" value="Unassembled WGS sequence"/>
</dbReference>
<evidence type="ECO:0008006" key="3">
    <source>
        <dbReference type="Google" id="ProtNLM"/>
    </source>
</evidence>
<dbReference type="EMBL" id="BMOD01000014">
    <property type="protein sequence ID" value="GGJ44673.1"/>
    <property type="molecule type" value="Genomic_DNA"/>
</dbReference>
<keyword evidence="2" id="KW-1185">Reference proteome</keyword>
<gene>
    <name evidence="1" type="ORF">GCM10008938_33570</name>
</gene>
<evidence type="ECO:0000313" key="1">
    <source>
        <dbReference type="EMBL" id="GGJ44673.1"/>
    </source>
</evidence>
<reference evidence="2" key="1">
    <citation type="journal article" date="2019" name="Int. J. Syst. Evol. Microbiol.">
        <title>The Global Catalogue of Microorganisms (GCM) 10K type strain sequencing project: providing services to taxonomists for standard genome sequencing and annotation.</title>
        <authorList>
            <consortium name="The Broad Institute Genomics Platform"/>
            <consortium name="The Broad Institute Genome Sequencing Center for Infectious Disease"/>
            <person name="Wu L."/>
            <person name="Ma J."/>
        </authorList>
    </citation>
    <scope>NUCLEOTIDE SEQUENCE [LARGE SCALE GENOMIC DNA]</scope>
    <source>
        <strain evidence="2">JCM 14370</strain>
    </source>
</reference>
<evidence type="ECO:0000313" key="2">
    <source>
        <dbReference type="Proteomes" id="UP000632222"/>
    </source>
</evidence>
<proteinExistence type="predicted"/>
<name>A0ABQ2D426_9DEIO</name>